<feature type="transmembrane region" description="Helical" evidence="13">
    <location>
        <begin position="442"/>
        <end position="464"/>
    </location>
</feature>
<dbReference type="Pfam" id="PF19316">
    <property type="entry name" value="PIGO_PIGG"/>
    <property type="match status" value="1"/>
</dbReference>
<evidence type="ECO:0000256" key="11">
    <source>
        <dbReference type="ARBA" id="ARBA00023180"/>
    </source>
</evidence>
<evidence type="ECO:0000256" key="2">
    <source>
        <dbReference type="ARBA" id="ARBA00004687"/>
    </source>
</evidence>
<feature type="transmembrane region" description="Helical" evidence="13">
    <location>
        <begin position="497"/>
        <end position="513"/>
    </location>
</feature>
<dbReference type="AlphaFoldDB" id="A0A5M8PJF8"/>
<keyword evidence="9 13" id="KW-1133">Transmembrane helix</keyword>
<feature type="transmembrane region" description="Helical" evidence="13">
    <location>
        <begin position="7"/>
        <end position="31"/>
    </location>
</feature>
<dbReference type="PANTHER" id="PTHR23072">
    <property type="entry name" value="PHOSPHATIDYLINOSITOL GLYCAN-RELATED"/>
    <property type="match status" value="1"/>
</dbReference>
<dbReference type="InterPro" id="IPR017850">
    <property type="entry name" value="Alkaline_phosphatase_core_sf"/>
</dbReference>
<feature type="transmembrane region" description="Helical" evidence="13">
    <location>
        <begin position="637"/>
        <end position="658"/>
    </location>
</feature>
<comment type="similarity">
    <text evidence="3 13">Belongs to the PIGG/PIGN/PIGO family. PIGG subfamily.</text>
</comment>
<dbReference type="InterPro" id="IPR037674">
    <property type="entry name" value="PIG-G_N"/>
</dbReference>
<comment type="subcellular location">
    <subcellularLocation>
        <location evidence="1 13">Endoplasmic reticulum membrane</location>
        <topology evidence="1 13">Multi-pass membrane protein</topology>
    </subcellularLocation>
</comment>
<dbReference type="GO" id="GO:0051267">
    <property type="term" value="F:CP2 mannose-ethanolamine phosphotransferase activity"/>
    <property type="evidence" value="ECO:0007669"/>
    <property type="project" value="TreeGrafter"/>
</dbReference>
<dbReference type="InterPro" id="IPR002591">
    <property type="entry name" value="Phosphodiest/P_Trfase"/>
</dbReference>
<dbReference type="CDD" id="cd16024">
    <property type="entry name" value="GPI_EPT_2"/>
    <property type="match status" value="1"/>
</dbReference>
<feature type="transmembrane region" description="Helical" evidence="13">
    <location>
        <begin position="471"/>
        <end position="491"/>
    </location>
</feature>
<dbReference type="EMBL" id="VXIT01000012">
    <property type="protein sequence ID" value="KAA6409040.1"/>
    <property type="molecule type" value="Genomic_DNA"/>
</dbReference>
<dbReference type="Pfam" id="PF01663">
    <property type="entry name" value="Phosphodiest"/>
    <property type="match status" value="1"/>
</dbReference>
<evidence type="ECO:0000256" key="8">
    <source>
        <dbReference type="ARBA" id="ARBA00022824"/>
    </source>
</evidence>
<dbReference type="UniPathway" id="UPA00196"/>
<dbReference type="InterPro" id="IPR045687">
    <property type="entry name" value="PIGG/GPI7_C"/>
</dbReference>
<gene>
    <name evidence="15" type="ORF">FRX48_07384</name>
</gene>
<keyword evidence="6 13" id="KW-0808">Transferase</keyword>
<evidence type="ECO:0000256" key="5">
    <source>
        <dbReference type="ARBA" id="ARBA00022502"/>
    </source>
</evidence>
<sequence length="876" mass="96771">MAGTTFSFLLLLSNLLIPIAILIFAAGFFPYKPFLPGTAKFDESSHEVPQHTPFDRLIFMVVDALRSDFVYSQESAFTFTQSLIRSGAAMPFTAHASSPTITMPRVKAMTTGSIPSFLDVILNFAESDTTSTLAHQDTWLAQLKAQPGGKLVMYGDDTWLKLFPDTFSRADGTSSFFVSDFTEVDNNVTRHVAAELRRSDWNGMILHYLGLDHIGHKSGPRSPHMAPKQAEMDGIVRQIFEAIESTSHLRSTLLVLSGDHGMNDAGNHGGSAAGETSPALVFISPKLRMISPGSDCPAPRPVNDFQYYNVVEQSDIAPTLAGLLGFPVPLNNLGVCIPEFLRFFETRHDKIRILHHNARQILEVVKKTFAGATFDEQLYPCHCVQSMSDAEMLSCHWSNITRMLEQGNSEDTETVLTAILEFSRKAQGVMSSTASNYDLHRLHLGLGVAAFVTAGAFALSAPFLRSAKQIGVWFGILVLAYGAMMLGSSYVEEEQEFWYWIASAWFGWLYFKAKGIRTQKQTVPGVVVVALSVMLRIMRRWNQTGQKHAGAKDIARTFLPNHTWILWVLVVATYLDLAQRLSRRGLPRASRQVAAVCSISVCLAAFGFKVAFTDADAPELLLGFRRYLLRPMEEASLLTQARTVFLAIALFLSFTILADVFSRPAAASPDGTCAPTTAPRHRIKHRLSGLPWPLHDLLTLFLVTQSRVTNIPLFLLFEVKLHLLGALDLAPGDLTLTSIILQFSSFFALGGSNAISSVDLSNAYNGIGGYNVAAVGILTFISNWAGPLWWMSAMNLLLLQQHRAGRRGVLAWHLTLLTTFTAASLFFVMLACTMLRTHLFIWTVFSPKYLYSMAWSLGQHLCVNVLCGSALFWIGS</sequence>
<feature type="transmembrane region" description="Helical" evidence="13">
    <location>
        <begin position="810"/>
        <end position="832"/>
    </location>
</feature>
<dbReference type="SUPFAM" id="SSF53649">
    <property type="entry name" value="Alkaline phosphatase-like"/>
    <property type="match status" value="1"/>
</dbReference>
<name>A0A5M8PJF8_9LECA</name>
<keyword evidence="7 13" id="KW-0812">Transmembrane</keyword>
<feature type="domain" description="GPI ethanolamine phosphate transferase 2 C-terminal" evidence="14">
    <location>
        <begin position="434"/>
        <end position="875"/>
    </location>
</feature>
<comment type="pathway">
    <text evidence="2 13">Glycolipid biosynthesis; glycosylphosphatidylinositol-anchor biosynthesis.</text>
</comment>
<feature type="transmembrane region" description="Helical" evidence="13">
    <location>
        <begin position="767"/>
        <end position="790"/>
    </location>
</feature>
<protein>
    <recommendedName>
        <fullName evidence="4 13">GPI ethanolamine phosphate transferase 2</fullName>
    </recommendedName>
</protein>
<evidence type="ECO:0000256" key="12">
    <source>
        <dbReference type="ARBA" id="ARBA00056729"/>
    </source>
</evidence>
<keyword evidence="10 13" id="KW-0472">Membrane</keyword>
<evidence type="ECO:0000259" key="14">
    <source>
        <dbReference type="Pfam" id="PF19316"/>
    </source>
</evidence>
<comment type="caution">
    <text evidence="15">The sequence shown here is derived from an EMBL/GenBank/DDBJ whole genome shotgun (WGS) entry which is preliminary data.</text>
</comment>
<feature type="transmembrane region" description="Helical" evidence="13">
    <location>
        <begin position="593"/>
        <end position="612"/>
    </location>
</feature>
<keyword evidence="8 13" id="KW-0256">Endoplasmic reticulum</keyword>
<dbReference type="PANTHER" id="PTHR23072:SF0">
    <property type="entry name" value="GPI ETHANOLAMINE PHOSPHATE TRANSFERASE 2"/>
    <property type="match status" value="1"/>
</dbReference>
<dbReference type="Gene3D" id="3.40.720.10">
    <property type="entry name" value="Alkaline Phosphatase, subunit A"/>
    <property type="match status" value="1"/>
</dbReference>
<evidence type="ECO:0000313" key="16">
    <source>
        <dbReference type="Proteomes" id="UP000324767"/>
    </source>
</evidence>
<keyword evidence="5 13" id="KW-0337">GPI-anchor biosynthesis</keyword>
<accession>A0A5M8PJF8</accession>
<evidence type="ECO:0000256" key="1">
    <source>
        <dbReference type="ARBA" id="ARBA00004477"/>
    </source>
</evidence>
<evidence type="ECO:0000256" key="13">
    <source>
        <dbReference type="RuleBase" id="RU367106"/>
    </source>
</evidence>
<feature type="transmembrane region" description="Helical" evidence="13">
    <location>
        <begin position="853"/>
        <end position="874"/>
    </location>
</feature>
<evidence type="ECO:0000256" key="9">
    <source>
        <dbReference type="ARBA" id="ARBA00022989"/>
    </source>
</evidence>
<comment type="function">
    <text evidence="12 13">Ethanolamine phosphate transferase involved in glycosylphosphatidylinositol-anchor biosynthesis. Transfers ethanolamine phosphate to the GPI second mannose.</text>
</comment>
<proteinExistence type="inferred from homology"/>
<keyword evidence="11" id="KW-0325">Glycoprotein</keyword>
<evidence type="ECO:0000256" key="10">
    <source>
        <dbReference type="ARBA" id="ARBA00023136"/>
    </source>
</evidence>
<evidence type="ECO:0000256" key="6">
    <source>
        <dbReference type="ARBA" id="ARBA00022679"/>
    </source>
</evidence>
<evidence type="ECO:0000256" key="3">
    <source>
        <dbReference type="ARBA" id="ARBA00005315"/>
    </source>
</evidence>
<reference evidence="15 16" key="1">
    <citation type="submission" date="2019-09" db="EMBL/GenBank/DDBJ databases">
        <title>The hologenome of the rock-dwelling lichen Lasallia pustulata.</title>
        <authorList>
            <person name="Greshake Tzovaras B."/>
            <person name="Segers F."/>
            <person name="Bicker A."/>
            <person name="Dal Grande F."/>
            <person name="Otte J."/>
            <person name="Hankeln T."/>
            <person name="Schmitt I."/>
            <person name="Ebersberger I."/>
        </authorList>
    </citation>
    <scope>NUCLEOTIDE SEQUENCE [LARGE SCALE GENOMIC DNA]</scope>
    <source>
        <strain evidence="15">A1-1</strain>
    </source>
</reference>
<dbReference type="Proteomes" id="UP000324767">
    <property type="component" value="Unassembled WGS sequence"/>
</dbReference>
<dbReference type="FunFam" id="3.40.720.10:FF:000045">
    <property type="entry name" value="GPI ethanolamine phosphate transferase 2"/>
    <property type="match status" value="1"/>
</dbReference>
<evidence type="ECO:0000313" key="15">
    <source>
        <dbReference type="EMBL" id="KAA6409040.1"/>
    </source>
</evidence>
<dbReference type="GO" id="GO:0006506">
    <property type="term" value="P:GPI anchor biosynthetic process"/>
    <property type="evidence" value="ECO:0007669"/>
    <property type="project" value="UniProtKB-UniPathway"/>
</dbReference>
<dbReference type="InterPro" id="IPR039527">
    <property type="entry name" value="PIGG/GPI7"/>
</dbReference>
<dbReference type="GO" id="GO:0005789">
    <property type="term" value="C:endoplasmic reticulum membrane"/>
    <property type="evidence" value="ECO:0007669"/>
    <property type="project" value="UniProtKB-SubCell"/>
</dbReference>
<dbReference type="OrthoDB" id="272139at2759"/>
<evidence type="ECO:0000256" key="4">
    <source>
        <dbReference type="ARBA" id="ARBA00020830"/>
    </source>
</evidence>
<evidence type="ECO:0000256" key="7">
    <source>
        <dbReference type="ARBA" id="ARBA00022692"/>
    </source>
</evidence>
<organism evidence="15 16">
    <name type="scientific">Lasallia pustulata</name>
    <dbReference type="NCBI Taxonomy" id="136370"/>
    <lineage>
        <taxon>Eukaryota</taxon>
        <taxon>Fungi</taxon>
        <taxon>Dikarya</taxon>
        <taxon>Ascomycota</taxon>
        <taxon>Pezizomycotina</taxon>
        <taxon>Lecanoromycetes</taxon>
        <taxon>OSLEUM clade</taxon>
        <taxon>Umbilicariomycetidae</taxon>
        <taxon>Umbilicariales</taxon>
        <taxon>Umbilicariaceae</taxon>
        <taxon>Lasallia</taxon>
    </lineage>
</organism>